<feature type="signal peptide" evidence="8">
    <location>
        <begin position="1"/>
        <end position="20"/>
    </location>
</feature>
<sequence>MLFGTLGLLVPVAAVALSTGEVTVRDTAPQKRVAIIGAGAAGSSSAYHLAQNALEANIPTKIDVYERDAHIGGRSTTINAWNDPRYPVELGASIFVAVNHILVNASRDFGLRTATRNIYNSESMPDLGIWNGKEFVFTMTDEGGWWDMAKLFWRYGYAPVKTNSLMKETVSKFLSMYDGPLFPWKSLSQVVQDVGLVEVTGLTGEQYLKQKGVGDLFAEEIIQASTRVNYASNLGMIHGVETMVCMAANGAMQIEGGNWQIFERMLSSSSSITTHLNNTITHVSKQQDGTYNLTHSDGSIKTYDEVILASPLQFSKLVIDPAPRHVPDEIPYVNLHVTHFATPHKLSPAAFSMKEGEEVPEAVLTTIPSGEKYRNGTDHGSPGFFSISIVKSGVNPISEVPRQEYVFKIFSDRKIDNKFLSKYLGVEVTKEEAEQGTQDGNVSWIHHKLFHSYPHEYPRLTFDEIKLDDGLWYTSGIESFISTMETSALMGKNVARLIVNGWLEKQNQGDSLKVQGEPGWRYEALSKENEQRQQPQKPLKAKL</sequence>
<dbReference type="InterPro" id="IPR010795">
    <property type="entry name" value="Prenylcys_lyase"/>
</dbReference>
<proteinExistence type="inferred from homology"/>
<dbReference type="Gene3D" id="3.50.50.60">
    <property type="entry name" value="FAD/NAD(P)-binding domain"/>
    <property type="match status" value="1"/>
</dbReference>
<dbReference type="Pfam" id="PF07156">
    <property type="entry name" value="Prenylcys_lyase"/>
    <property type="match status" value="1"/>
</dbReference>
<gene>
    <name evidence="10" type="ORF">CC80DRAFT_492341</name>
</gene>
<feature type="chain" id="PRO_5025673299" evidence="8">
    <location>
        <begin position="21"/>
        <end position="543"/>
    </location>
</feature>
<dbReference type="Proteomes" id="UP000800035">
    <property type="component" value="Unassembled WGS sequence"/>
</dbReference>
<accession>A0A6A5U1G9</accession>
<keyword evidence="4 8" id="KW-0732">Signal</keyword>
<dbReference type="OrthoDB" id="437369at2759"/>
<keyword evidence="7" id="KW-0325">Glycoprotein</keyword>
<evidence type="ECO:0000256" key="3">
    <source>
        <dbReference type="ARBA" id="ARBA00022630"/>
    </source>
</evidence>
<comment type="similarity">
    <text evidence="2">Belongs to the prenylcysteine oxidase family.</text>
</comment>
<keyword evidence="5" id="KW-0274">FAD</keyword>
<evidence type="ECO:0000256" key="4">
    <source>
        <dbReference type="ARBA" id="ARBA00022729"/>
    </source>
</evidence>
<keyword evidence="3" id="KW-0285">Flavoprotein</keyword>
<keyword evidence="11" id="KW-1185">Reference proteome</keyword>
<dbReference type="PIRSF" id="PIRSF036292">
    <property type="entry name" value="Prenylcysteine_oxidase"/>
    <property type="match status" value="1"/>
</dbReference>
<dbReference type="InterPro" id="IPR017046">
    <property type="entry name" value="Prenylcysteine_Oxase1"/>
</dbReference>
<dbReference type="EMBL" id="ML976991">
    <property type="protein sequence ID" value="KAF1956856.1"/>
    <property type="molecule type" value="Genomic_DNA"/>
</dbReference>
<reference evidence="10" key="1">
    <citation type="journal article" date="2020" name="Stud. Mycol.">
        <title>101 Dothideomycetes genomes: a test case for predicting lifestyles and emergence of pathogens.</title>
        <authorList>
            <person name="Haridas S."/>
            <person name="Albert R."/>
            <person name="Binder M."/>
            <person name="Bloem J."/>
            <person name="Labutti K."/>
            <person name="Salamov A."/>
            <person name="Andreopoulos B."/>
            <person name="Baker S."/>
            <person name="Barry K."/>
            <person name="Bills G."/>
            <person name="Bluhm B."/>
            <person name="Cannon C."/>
            <person name="Castanera R."/>
            <person name="Culley D."/>
            <person name="Daum C."/>
            <person name="Ezra D."/>
            <person name="Gonzalez J."/>
            <person name="Henrissat B."/>
            <person name="Kuo A."/>
            <person name="Liang C."/>
            <person name="Lipzen A."/>
            <person name="Lutzoni F."/>
            <person name="Magnuson J."/>
            <person name="Mondo S."/>
            <person name="Nolan M."/>
            <person name="Ohm R."/>
            <person name="Pangilinan J."/>
            <person name="Park H.-J."/>
            <person name="Ramirez L."/>
            <person name="Alfaro M."/>
            <person name="Sun H."/>
            <person name="Tritt A."/>
            <person name="Yoshinaga Y."/>
            <person name="Zwiers L.-H."/>
            <person name="Turgeon B."/>
            <person name="Goodwin S."/>
            <person name="Spatafora J."/>
            <person name="Crous P."/>
            <person name="Grigoriev I."/>
        </authorList>
    </citation>
    <scope>NUCLEOTIDE SEQUENCE</scope>
    <source>
        <strain evidence="10">CBS 675.92</strain>
    </source>
</reference>
<dbReference type="InterPro" id="IPR036188">
    <property type="entry name" value="FAD/NAD-bd_sf"/>
</dbReference>
<evidence type="ECO:0000256" key="7">
    <source>
        <dbReference type="ARBA" id="ARBA00023180"/>
    </source>
</evidence>
<evidence type="ECO:0000259" key="9">
    <source>
        <dbReference type="Pfam" id="PF07156"/>
    </source>
</evidence>
<dbReference type="SUPFAM" id="SSF51905">
    <property type="entry name" value="FAD/NAD(P)-binding domain"/>
    <property type="match status" value="1"/>
</dbReference>
<evidence type="ECO:0000313" key="11">
    <source>
        <dbReference type="Proteomes" id="UP000800035"/>
    </source>
</evidence>
<keyword evidence="6" id="KW-0560">Oxidoreductase</keyword>
<evidence type="ECO:0000256" key="5">
    <source>
        <dbReference type="ARBA" id="ARBA00022827"/>
    </source>
</evidence>
<dbReference type="GO" id="GO:0030328">
    <property type="term" value="P:prenylcysteine catabolic process"/>
    <property type="evidence" value="ECO:0007669"/>
    <property type="project" value="InterPro"/>
</dbReference>
<dbReference type="PANTHER" id="PTHR15944:SF0">
    <property type="entry name" value="PRENYLCYSTEINE LYASE DOMAIN-CONTAINING PROTEIN"/>
    <property type="match status" value="1"/>
</dbReference>
<evidence type="ECO:0000256" key="6">
    <source>
        <dbReference type="ARBA" id="ARBA00023002"/>
    </source>
</evidence>
<dbReference type="GO" id="GO:0001735">
    <property type="term" value="F:prenylcysteine oxidase activity"/>
    <property type="evidence" value="ECO:0007669"/>
    <property type="project" value="InterPro"/>
</dbReference>
<comment type="cofactor">
    <cofactor evidence="1">
        <name>FAD</name>
        <dbReference type="ChEBI" id="CHEBI:57692"/>
    </cofactor>
</comment>
<dbReference type="AlphaFoldDB" id="A0A6A5U1G9"/>
<evidence type="ECO:0000256" key="8">
    <source>
        <dbReference type="SAM" id="SignalP"/>
    </source>
</evidence>
<evidence type="ECO:0000256" key="1">
    <source>
        <dbReference type="ARBA" id="ARBA00001974"/>
    </source>
</evidence>
<organism evidence="10 11">
    <name type="scientific">Byssothecium circinans</name>
    <dbReference type="NCBI Taxonomy" id="147558"/>
    <lineage>
        <taxon>Eukaryota</taxon>
        <taxon>Fungi</taxon>
        <taxon>Dikarya</taxon>
        <taxon>Ascomycota</taxon>
        <taxon>Pezizomycotina</taxon>
        <taxon>Dothideomycetes</taxon>
        <taxon>Pleosporomycetidae</taxon>
        <taxon>Pleosporales</taxon>
        <taxon>Massarineae</taxon>
        <taxon>Massarinaceae</taxon>
        <taxon>Byssothecium</taxon>
    </lineage>
</organism>
<evidence type="ECO:0000256" key="2">
    <source>
        <dbReference type="ARBA" id="ARBA00009967"/>
    </source>
</evidence>
<dbReference type="Pfam" id="PF13450">
    <property type="entry name" value="NAD_binding_8"/>
    <property type="match status" value="1"/>
</dbReference>
<evidence type="ECO:0000313" key="10">
    <source>
        <dbReference type="EMBL" id="KAF1956856.1"/>
    </source>
</evidence>
<protein>
    <submittedName>
        <fullName evidence="10">Prenylcysteine oxidase</fullName>
    </submittedName>
</protein>
<dbReference type="PANTHER" id="PTHR15944">
    <property type="entry name" value="FARNESYLCYSTEINE LYASE"/>
    <property type="match status" value="1"/>
</dbReference>
<feature type="domain" description="Prenylcysteine lyase" evidence="9">
    <location>
        <begin position="144"/>
        <end position="509"/>
    </location>
</feature>
<dbReference type="GO" id="GO:0030327">
    <property type="term" value="P:prenylated protein catabolic process"/>
    <property type="evidence" value="ECO:0007669"/>
    <property type="project" value="TreeGrafter"/>
</dbReference>
<name>A0A6A5U1G9_9PLEO</name>